<evidence type="ECO:0000313" key="2">
    <source>
        <dbReference type="EMBL" id="KAF8718755.1"/>
    </source>
</evidence>
<protein>
    <recommendedName>
        <fullName evidence="1">F-box domain-containing protein</fullName>
    </recommendedName>
</protein>
<dbReference type="InterPro" id="IPR050796">
    <property type="entry name" value="SCF_F-box_component"/>
</dbReference>
<dbReference type="Gene3D" id="1.20.1280.50">
    <property type="match status" value="1"/>
</dbReference>
<sequence>MQPITAHTHFFSLAFSLSTPSCSSLSASLLGLLPHLHRPSPPPPNPIANSLRGGGLRTRLRDGRRIGTSHGVAAWLHGRGSGPFSHYRPARMASTKACARVDGRVMPVLAASNAGDLPPDVMYEILLRLPAKVLCRLRTVCRFWQLLLSDPEFMAAHASCRRELPLIITGYNCYVSKTSLANIMDLSGDIIKQCHEHAPQPRLYHEHRRR</sequence>
<dbReference type="Proteomes" id="UP000636709">
    <property type="component" value="Unassembled WGS sequence"/>
</dbReference>
<gene>
    <name evidence="2" type="ORF">HU200_025057</name>
</gene>
<name>A0A835BXI9_9POAL</name>
<reference evidence="2" key="1">
    <citation type="submission" date="2020-07" db="EMBL/GenBank/DDBJ databases">
        <title>Genome sequence and genetic diversity analysis of an under-domesticated orphan crop, white fonio (Digitaria exilis).</title>
        <authorList>
            <person name="Bennetzen J.L."/>
            <person name="Chen S."/>
            <person name="Ma X."/>
            <person name="Wang X."/>
            <person name="Yssel A.E.J."/>
            <person name="Chaluvadi S.R."/>
            <person name="Johnson M."/>
            <person name="Gangashetty P."/>
            <person name="Hamidou F."/>
            <person name="Sanogo M.D."/>
            <person name="Zwaenepoel A."/>
            <person name="Wallace J."/>
            <person name="Van De Peer Y."/>
            <person name="Van Deynze A."/>
        </authorList>
    </citation>
    <scope>NUCLEOTIDE SEQUENCE</scope>
    <source>
        <tissue evidence="2">Leaves</tissue>
    </source>
</reference>
<accession>A0A835BXI9</accession>
<dbReference type="InterPro" id="IPR001810">
    <property type="entry name" value="F-box_dom"/>
</dbReference>
<dbReference type="InterPro" id="IPR036047">
    <property type="entry name" value="F-box-like_dom_sf"/>
</dbReference>
<feature type="domain" description="F-box" evidence="1">
    <location>
        <begin position="111"/>
        <end position="157"/>
    </location>
</feature>
<dbReference type="AlphaFoldDB" id="A0A835BXI9"/>
<evidence type="ECO:0000259" key="1">
    <source>
        <dbReference type="PROSITE" id="PS50181"/>
    </source>
</evidence>
<organism evidence="2 3">
    <name type="scientific">Digitaria exilis</name>
    <dbReference type="NCBI Taxonomy" id="1010633"/>
    <lineage>
        <taxon>Eukaryota</taxon>
        <taxon>Viridiplantae</taxon>
        <taxon>Streptophyta</taxon>
        <taxon>Embryophyta</taxon>
        <taxon>Tracheophyta</taxon>
        <taxon>Spermatophyta</taxon>
        <taxon>Magnoliopsida</taxon>
        <taxon>Liliopsida</taxon>
        <taxon>Poales</taxon>
        <taxon>Poaceae</taxon>
        <taxon>PACMAD clade</taxon>
        <taxon>Panicoideae</taxon>
        <taxon>Panicodae</taxon>
        <taxon>Paniceae</taxon>
        <taxon>Anthephorinae</taxon>
        <taxon>Digitaria</taxon>
    </lineage>
</organism>
<dbReference type="PANTHER" id="PTHR31672">
    <property type="entry name" value="BNACNNG10540D PROTEIN"/>
    <property type="match status" value="1"/>
</dbReference>
<comment type="caution">
    <text evidence="2">The sequence shown here is derived from an EMBL/GenBank/DDBJ whole genome shotgun (WGS) entry which is preliminary data.</text>
</comment>
<dbReference type="PROSITE" id="PS50181">
    <property type="entry name" value="FBOX"/>
    <property type="match status" value="1"/>
</dbReference>
<dbReference type="SMART" id="SM00256">
    <property type="entry name" value="FBOX"/>
    <property type="match status" value="1"/>
</dbReference>
<keyword evidence="3" id="KW-1185">Reference proteome</keyword>
<dbReference type="SUPFAM" id="SSF81383">
    <property type="entry name" value="F-box domain"/>
    <property type="match status" value="1"/>
</dbReference>
<dbReference type="EMBL" id="JACEFO010001706">
    <property type="protein sequence ID" value="KAF8718755.1"/>
    <property type="molecule type" value="Genomic_DNA"/>
</dbReference>
<dbReference type="PANTHER" id="PTHR31672:SF2">
    <property type="entry name" value="F-BOX DOMAIN-CONTAINING PROTEIN"/>
    <property type="match status" value="1"/>
</dbReference>
<dbReference type="CDD" id="cd22157">
    <property type="entry name" value="F-box_AtFBW1-like"/>
    <property type="match status" value="1"/>
</dbReference>
<dbReference type="OrthoDB" id="1631251at2759"/>
<evidence type="ECO:0000313" key="3">
    <source>
        <dbReference type="Proteomes" id="UP000636709"/>
    </source>
</evidence>
<proteinExistence type="predicted"/>
<dbReference type="Pfam" id="PF12937">
    <property type="entry name" value="F-box-like"/>
    <property type="match status" value="1"/>
</dbReference>